<dbReference type="Pfam" id="PF08448">
    <property type="entry name" value="PAS_4"/>
    <property type="match status" value="1"/>
</dbReference>
<dbReference type="SUPFAM" id="SSF55073">
    <property type="entry name" value="Nucleotide cyclase"/>
    <property type="match status" value="1"/>
</dbReference>
<feature type="transmembrane region" description="Helical" evidence="2">
    <location>
        <begin position="271"/>
        <end position="291"/>
    </location>
</feature>
<dbReference type="CDD" id="cd00130">
    <property type="entry name" value="PAS"/>
    <property type="match status" value="1"/>
</dbReference>
<dbReference type="EMBL" id="BOMW01000016">
    <property type="protein sequence ID" value="GIF04139.1"/>
    <property type="molecule type" value="Genomic_DNA"/>
</dbReference>
<feature type="coiled-coil region" evidence="1">
    <location>
        <begin position="321"/>
        <end position="348"/>
    </location>
</feature>
<dbReference type="PANTHER" id="PTHR44757">
    <property type="entry name" value="DIGUANYLATE CYCLASE DGCP"/>
    <property type="match status" value="1"/>
</dbReference>
<feature type="transmembrane region" description="Helical" evidence="2">
    <location>
        <begin position="297"/>
        <end position="315"/>
    </location>
</feature>
<sequence>MPAPFWRDRVVAPIALVSIVLFGCYALELGNDRQRLILCWIVAPVADLGTYLLARQACRMPGLPAATRRFWWAMAMAGLLFAAGDAVQLGYVLVSPRMTDFVLHPLQGALSVLGAILVCAVGLMHPSQLWSRGARIRVALDAAIVYSAAGVAIWCLITRPSVAQDGAAGFVAASFGCGVLLIGGFLAVKLGMSGSSPISLPAAVPIVVTTAVQAISNALLPSSSVHGVTWPALLVLIPCLLTLVSPRLQTLHLRRGPAPRTDQAGRRGRRYSWLPYLGTVLCAAALVAVLLVQGLGLSAWGALAGLLLNVALVVARQMLALAENNTLLDQLDESLAEIRRRERRQEALLRHASDITAIVRTDGLVTYLNPAVERIIGGAPEDFLGRNMLDLIHPGDVQRIGAEMDRVYATPGAKAAFEMRVQHYDDSWRWLSVVAGNLVEERGIGGVVINARDMTEEWELRERLRFQAGHDELTGLANRRLFTDRIRAAGTAEVAVLLVDLNGFKQINDTHGHAAGDAVLRHVAEQLLAASGPADLAARLGGDEFAVLAGEGAEEARRIAVRLRTALARPTEIGGRRLAVGASIGVAAGRADRPDQLLHAADLRMYADKQRRREYAG</sequence>
<dbReference type="SUPFAM" id="SSF55785">
    <property type="entry name" value="PYP-like sensor domain (PAS domain)"/>
    <property type="match status" value="1"/>
</dbReference>
<name>A0A919N4G2_9ACTN</name>
<dbReference type="PROSITE" id="PS50887">
    <property type="entry name" value="GGDEF"/>
    <property type="match status" value="1"/>
</dbReference>
<accession>A0A919N4G2</accession>
<dbReference type="PROSITE" id="PS50113">
    <property type="entry name" value="PAC"/>
    <property type="match status" value="1"/>
</dbReference>
<dbReference type="SMART" id="SM00267">
    <property type="entry name" value="GGDEF"/>
    <property type="match status" value="1"/>
</dbReference>
<feature type="transmembrane region" description="Helical" evidence="2">
    <location>
        <begin position="106"/>
        <end position="126"/>
    </location>
</feature>
<feature type="domain" description="PAC" evidence="4">
    <location>
        <begin position="415"/>
        <end position="466"/>
    </location>
</feature>
<dbReference type="InterPro" id="IPR000160">
    <property type="entry name" value="GGDEF_dom"/>
</dbReference>
<proteinExistence type="predicted"/>
<dbReference type="CDD" id="cd01949">
    <property type="entry name" value="GGDEF"/>
    <property type="match status" value="1"/>
</dbReference>
<feature type="domain" description="PAS" evidence="3">
    <location>
        <begin position="341"/>
        <end position="411"/>
    </location>
</feature>
<dbReference type="PROSITE" id="PS50112">
    <property type="entry name" value="PAS"/>
    <property type="match status" value="1"/>
</dbReference>
<feature type="transmembrane region" description="Helical" evidence="2">
    <location>
        <begin position="70"/>
        <end position="94"/>
    </location>
</feature>
<dbReference type="InterPro" id="IPR000700">
    <property type="entry name" value="PAS-assoc_C"/>
</dbReference>
<evidence type="ECO:0000259" key="3">
    <source>
        <dbReference type="PROSITE" id="PS50112"/>
    </source>
</evidence>
<dbReference type="Gene3D" id="3.30.70.270">
    <property type="match status" value="1"/>
</dbReference>
<dbReference type="PROSITE" id="PS51257">
    <property type="entry name" value="PROKAR_LIPOPROTEIN"/>
    <property type="match status" value="1"/>
</dbReference>
<keyword evidence="1" id="KW-0175">Coiled coil</keyword>
<feature type="transmembrane region" description="Helical" evidence="2">
    <location>
        <begin position="169"/>
        <end position="188"/>
    </location>
</feature>
<dbReference type="NCBIfam" id="TIGR00229">
    <property type="entry name" value="sensory_box"/>
    <property type="match status" value="1"/>
</dbReference>
<dbReference type="Gene3D" id="3.30.450.20">
    <property type="entry name" value="PAS domain"/>
    <property type="match status" value="1"/>
</dbReference>
<evidence type="ECO:0000256" key="2">
    <source>
        <dbReference type="SAM" id="Phobius"/>
    </source>
</evidence>
<keyword evidence="7" id="KW-1185">Reference proteome</keyword>
<dbReference type="InterPro" id="IPR043128">
    <property type="entry name" value="Rev_trsase/Diguanyl_cyclase"/>
</dbReference>
<protein>
    <recommendedName>
        <fullName evidence="8">PAS domain S-box-containing protein/diguanylate cyclase (GGDEF)-like protein</fullName>
    </recommendedName>
</protein>
<reference evidence="6" key="1">
    <citation type="submission" date="2021-01" db="EMBL/GenBank/DDBJ databases">
        <title>Whole genome shotgun sequence of Actinoplanes siamensis NBRC 109076.</title>
        <authorList>
            <person name="Komaki H."/>
            <person name="Tamura T."/>
        </authorList>
    </citation>
    <scope>NUCLEOTIDE SEQUENCE</scope>
    <source>
        <strain evidence="6">NBRC 109076</strain>
    </source>
</reference>
<evidence type="ECO:0000259" key="4">
    <source>
        <dbReference type="PROSITE" id="PS50113"/>
    </source>
</evidence>
<dbReference type="InterPro" id="IPR035965">
    <property type="entry name" value="PAS-like_dom_sf"/>
</dbReference>
<keyword evidence="2" id="KW-0472">Membrane</keyword>
<dbReference type="InterPro" id="IPR052155">
    <property type="entry name" value="Biofilm_reg_signaling"/>
</dbReference>
<evidence type="ECO:0000313" key="6">
    <source>
        <dbReference type="EMBL" id="GIF04139.1"/>
    </source>
</evidence>
<dbReference type="Proteomes" id="UP000629619">
    <property type="component" value="Unassembled WGS sequence"/>
</dbReference>
<evidence type="ECO:0000313" key="7">
    <source>
        <dbReference type="Proteomes" id="UP000629619"/>
    </source>
</evidence>
<organism evidence="6 7">
    <name type="scientific">Actinoplanes siamensis</name>
    <dbReference type="NCBI Taxonomy" id="1223317"/>
    <lineage>
        <taxon>Bacteria</taxon>
        <taxon>Bacillati</taxon>
        <taxon>Actinomycetota</taxon>
        <taxon>Actinomycetes</taxon>
        <taxon>Micromonosporales</taxon>
        <taxon>Micromonosporaceae</taxon>
        <taxon>Actinoplanes</taxon>
    </lineage>
</organism>
<dbReference type="AlphaFoldDB" id="A0A919N4G2"/>
<gene>
    <name evidence="6" type="ORF">Asi03nite_16770</name>
</gene>
<dbReference type="RefSeq" id="WP_203677834.1">
    <property type="nucleotide sequence ID" value="NZ_BOMW01000016.1"/>
</dbReference>
<dbReference type="InterPro" id="IPR013656">
    <property type="entry name" value="PAS_4"/>
</dbReference>
<keyword evidence="2" id="KW-0812">Transmembrane</keyword>
<feature type="transmembrane region" description="Helical" evidence="2">
    <location>
        <begin position="36"/>
        <end position="54"/>
    </location>
</feature>
<dbReference type="PANTHER" id="PTHR44757:SF2">
    <property type="entry name" value="BIOFILM ARCHITECTURE MAINTENANCE PROTEIN MBAA"/>
    <property type="match status" value="1"/>
</dbReference>
<dbReference type="InterPro" id="IPR000014">
    <property type="entry name" value="PAS"/>
</dbReference>
<evidence type="ECO:0000256" key="1">
    <source>
        <dbReference type="SAM" id="Coils"/>
    </source>
</evidence>
<feature type="transmembrane region" description="Helical" evidence="2">
    <location>
        <begin position="138"/>
        <end position="157"/>
    </location>
</feature>
<dbReference type="InterPro" id="IPR029787">
    <property type="entry name" value="Nucleotide_cyclase"/>
</dbReference>
<evidence type="ECO:0000259" key="5">
    <source>
        <dbReference type="PROSITE" id="PS50887"/>
    </source>
</evidence>
<feature type="transmembrane region" description="Helical" evidence="2">
    <location>
        <begin position="232"/>
        <end position="250"/>
    </location>
</feature>
<feature type="domain" description="GGDEF" evidence="5">
    <location>
        <begin position="492"/>
        <end position="617"/>
    </location>
</feature>
<dbReference type="Pfam" id="PF00990">
    <property type="entry name" value="GGDEF"/>
    <property type="match status" value="1"/>
</dbReference>
<dbReference type="NCBIfam" id="TIGR00254">
    <property type="entry name" value="GGDEF"/>
    <property type="match status" value="1"/>
</dbReference>
<evidence type="ECO:0008006" key="8">
    <source>
        <dbReference type="Google" id="ProtNLM"/>
    </source>
</evidence>
<comment type="caution">
    <text evidence="6">The sequence shown here is derived from an EMBL/GenBank/DDBJ whole genome shotgun (WGS) entry which is preliminary data.</text>
</comment>
<dbReference type="SMART" id="SM00091">
    <property type="entry name" value="PAS"/>
    <property type="match status" value="1"/>
</dbReference>
<keyword evidence="2" id="KW-1133">Transmembrane helix</keyword>